<accession>A0A8J7UXL6</accession>
<gene>
    <name evidence="4" type="ORF">NATSA_12380</name>
</gene>
<dbReference type="GO" id="GO:0016787">
    <property type="term" value="F:hydrolase activity"/>
    <property type="evidence" value="ECO:0007669"/>
    <property type="project" value="UniProtKB-KW"/>
</dbReference>
<dbReference type="EMBL" id="JAFIDN010000010">
    <property type="protein sequence ID" value="MBP3193464.1"/>
    <property type="molecule type" value="Genomic_DNA"/>
</dbReference>
<dbReference type="Gene3D" id="3.40.50.1820">
    <property type="entry name" value="alpha/beta hydrolase"/>
    <property type="match status" value="1"/>
</dbReference>
<dbReference type="InterPro" id="IPR029058">
    <property type="entry name" value="AB_hydrolase_fold"/>
</dbReference>
<dbReference type="InterPro" id="IPR050266">
    <property type="entry name" value="AB_hydrolase_sf"/>
</dbReference>
<feature type="domain" description="AB hydrolase-1" evidence="3">
    <location>
        <begin position="100"/>
        <end position="325"/>
    </location>
</feature>
<reference evidence="4" key="1">
    <citation type="submission" date="2021-02" db="EMBL/GenBank/DDBJ databases">
        <title>Natronogracilivirga saccharolytica gen. nov. sp. nov. a new anaerobic, haloalkiliphilic carbohydrate-fermenting bacterium from soda lake and proposing of Cyclonatronumiaceae fam. nov. in the phylum Balneolaeota.</title>
        <authorList>
            <person name="Zhilina T.N."/>
            <person name="Sorokin D.Y."/>
            <person name="Zavarzina D.G."/>
            <person name="Toshchakov S.V."/>
            <person name="Kublanov I.V."/>
        </authorList>
    </citation>
    <scope>NUCLEOTIDE SEQUENCE</scope>
    <source>
        <strain evidence="4">Z-1702</strain>
    </source>
</reference>
<keyword evidence="2" id="KW-0472">Membrane</keyword>
<evidence type="ECO:0000313" key="5">
    <source>
        <dbReference type="Proteomes" id="UP000673975"/>
    </source>
</evidence>
<evidence type="ECO:0000259" key="3">
    <source>
        <dbReference type="Pfam" id="PF12697"/>
    </source>
</evidence>
<keyword evidence="2" id="KW-0812">Transmembrane</keyword>
<sequence length="352" mass="39557">MSDFQSIQSGLMRLPDGGLRKVLLTLTALLLLFVFWLFRPNDSLPVMADTPGLPELTFGVDEAQEAVRARELDAGPLKPDNHARIVWNSDYRDQRAPCSIVYIHGFSASYGEGAPLHERLARDHGCHLYVSRLHGHGLRTDEPLKRMEPDSLVADAARALAIGDLLGDEVIVMGTSMGGTLALHLASEFTDVVDRLILLAPLIEFDTAASVLFDRTWGQRLMRLVLRGSYLDVTQDNDDHSRYWYGRYHIRALGALKKMAEDLLEEEEESVFERVRQPVFVGYFYKDDDEKDEVVSVDAIRGIKDKLGTPSGQKVFVAFPDAGAHVIGSSYRSAEHDQVRQKLLRFLEKDFD</sequence>
<feature type="transmembrane region" description="Helical" evidence="2">
    <location>
        <begin position="21"/>
        <end position="38"/>
    </location>
</feature>
<dbReference type="InterPro" id="IPR000073">
    <property type="entry name" value="AB_hydrolase_1"/>
</dbReference>
<dbReference type="AlphaFoldDB" id="A0A8J7UXL6"/>
<dbReference type="Proteomes" id="UP000673975">
    <property type="component" value="Unassembled WGS sequence"/>
</dbReference>
<dbReference type="PANTHER" id="PTHR43798">
    <property type="entry name" value="MONOACYLGLYCEROL LIPASE"/>
    <property type="match status" value="1"/>
</dbReference>
<keyword evidence="1 4" id="KW-0378">Hydrolase</keyword>
<keyword evidence="2" id="KW-1133">Transmembrane helix</keyword>
<name>A0A8J7UXL6_9BACT</name>
<protein>
    <submittedName>
        <fullName evidence="4">Alpha/beta hydrolase</fullName>
    </submittedName>
</protein>
<dbReference type="PANTHER" id="PTHR43798:SF31">
    <property type="entry name" value="AB HYDROLASE SUPERFAMILY PROTEIN YCLE"/>
    <property type="match status" value="1"/>
</dbReference>
<dbReference type="SUPFAM" id="SSF53474">
    <property type="entry name" value="alpha/beta-Hydrolases"/>
    <property type="match status" value="1"/>
</dbReference>
<evidence type="ECO:0000256" key="2">
    <source>
        <dbReference type="SAM" id="Phobius"/>
    </source>
</evidence>
<evidence type="ECO:0000256" key="1">
    <source>
        <dbReference type="ARBA" id="ARBA00022801"/>
    </source>
</evidence>
<proteinExistence type="predicted"/>
<evidence type="ECO:0000313" key="4">
    <source>
        <dbReference type="EMBL" id="MBP3193464.1"/>
    </source>
</evidence>
<dbReference type="GO" id="GO:0016020">
    <property type="term" value="C:membrane"/>
    <property type="evidence" value="ECO:0007669"/>
    <property type="project" value="TreeGrafter"/>
</dbReference>
<organism evidence="4 5">
    <name type="scientific">Natronogracilivirga saccharolytica</name>
    <dbReference type="NCBI Taxonomy" id="2812953"/>
    <lineage>
        <taxon>Bacteria</taxon>
        <taxon>Pseudomonadati</taxon>
        <taxon>Balneolota</taxon>
        <taxon>Balneolia</taxon>
        <taxon>Balneolales</taxon>
        <taxon>Cyclonatronaceae</taxon>
        <taxon>Natronogracilivirga</taxon>
    </lineage>
</organism>
<comment type="caution">
    <text evidence="4">The sequence shown here is derived from an EMBL/GenBank/DDBJ whole genome shotgun (WGS) entry which is preliminary data.</text>
</comment>
<dbReference type="Pfam" id="PF12697">
    <property type="entry name" value="Abhydrolase_6"/>
    <property type="match status" value="1"/>
</dbReference>
<dbReference type="RefSeq" id="WP_210512918.1">
    <property type="nucleotide sequence ID" value="NZ_JAFIDN010000010.1"/>
</dbReference>
<keyword evidence="5" id="KW-1185">Reference proteome</keyword>